<accession>A0A1H7R061</accession>
<dbReference type="Gene3D" id="2.40.50.140">
    <property type="entry name" value="Nucleic acid-binding proteins"/>
    <property type="match status" value="2"/>
</dbReference>
<keyword evidence="15" id="KW-1185">Reference proteome</keyword>
<dbReference type="HAMAP" id="MF_01895">
    <property type="entry name" value="RNase_R"/>
    <property type="match status" value="1"/>
</dbReference>
<dbReference type="GO" id="GO:0008859">
    <property type="term" value="F:exoribonuclease II activity"/>
    <property type="evidence" value="ECO:0007669"/>
    <property type="project" value="UniProtKB-UniRule"/>
</dbReference>
<feature type="compositionally biased region" description="Basic and acidic residues" evidence="10">
    <location>
        <begin position="736"/>
        <end position="746"/>
    </location>
</feature>
<evidence type="ECO:0000256" key="6">
    <source>
        <dbReference type="ARBA" id="ARBA00022839"/>
    </source>
</evidence>
<dbReference type="InterPro" id="IPR040476">
    <property type="entry name" value="CSD2"/>
</dbReference>
<keyword evidence="4 8" id="KW-0540">Nuclease</keyword>
<dbReference type="SUPFAM" id="SSF50249">
    <property type="entry name" value="Nucleic acid-binding proteins"/>
    <property type="match status" value="4"/>
</dbReference>
<evidence type="ECO:0000313" key="14">
    <source>
        <dbReference type="Proteomes" id="UP000198548"/>
    </source>
</evidence>
<dbReference type="Pfam" id="PF00773">
    <property type="entry name" value="RNB"/>
    <property type="match status" value="1"/>
</dbReference>
<comment type="catalytic activity">
    <reaction evidence="1 8">
        <text>Exonucleolytic cleavage in the 3'- to 5'-direction to yield nucleoside 5'-phosphates.</text>
        <dbReference type="EC" id="3.1.13.1"/>
    </reaction>
</comment>
<evidence type="ECO:0000256" key="5">
    <source>
        <dbReference type="ARBA" id="ARBA00022801"/>
    </source>
</evidence>
<feature type="compositionally biased region" description="Basic and acidic residues" evidence="10">
    <location>
        <begin position="770"/>
        <end position="782"/>
    </location>
</feature>
<dbReference type="Pfam" id="PF17876">
    <property type="entry name" value="CSD2"/>
    <property type="match status" value="1"/>
</dbReference>
<comment type="function">
    <text evidence="8">3'-5' exoribonuclease that releases 5'-nucleoside monophosphates and is involved in maturation of structured RNAs.</text>
</comment>
<keyword evidence="3 8" id="KW-0963">Cytoplasm</keyword>
<dbReference type="NCBIfam" id="TIGR02063">
    <property type="entry name" value="RNase_R"/>
    <property type="match status" value="1"/>
</dbReference>
<dbReference type="InterPro" id="IPR012340">
    <property type="entry name" value="NA-bd_OB-fold"/>
</dbReference>
<evidence type="ECO:0000313" key="13">
    <source>
        <dbReference type="EMBL" id="SEL53489.1"/>
    </source>
</evidence>
<dbReference type="EC" id="3.1.13.1" evidence="8"/>
<proteinExistence type="inferred from homology"/>
<dbReference type="CDD" id="cd04471">
    <property type="entry name" value="S1_RNase_R"/>
    <property type="match status" value="1"/>
</dbReference>
<dbReference type="AlphaFoldDB" id="A0A1H7R061"/>
<dbReference type="Pfam" id="PF00575">
    <property type="entry name" value="S1"/>
    <property type="match status" value="1"/>
</dbReference>
<protein>
    <recommendedName>
        <fullName evidence="8">Ribonuclease R</fullName>
        <shortName evidence="8">RNase R</shortName>
        <ecNumber evidence="8">3.1.13.1</ecNumber>
    </recommendedName>
</protein>
<dbReference type="InterPro" id="IPR001900">
    <property type="entry name" value="RNase_II/R"/>
</dbReference>
<keyword evidence="6 8" id="KW-0269">Exonuclease</keyword>
<dbReference type="SMART" id="SM00357">
    <property type="entry name" value="CSP"/>
    <property type="match status" value="1"/>
</dbReference>
<dbReference type="GO" id="GO:0005829">
    <property type="term" value="C:cytosol"/>
    <property type="evidence" value="ECO:0007669"/>
    <property type="project" value="TreeGrafter"/>
</dbReference>
<evidence type="ECO:0000313" key="12">
    <source>
        <dbReference type="EMBL" id="GEK89011.1"/>
    </source>
</evidence>
<evidence type="ECO:0000256" key="8">
    <source>
        <dbReference type="HAMAP-Rule" id="MF_01895"/>
    </source>
</evidence>
<evidence type="ECO:0000256" key="3">
    <source>
        <dbReference type="ARBA" id="ARBA00022490"/>
    </source>
</evidence>
<reference evidence="13 14" key="1">
    <citation type="submission" date="2016-10" db="EMBL/GenBank/DDBJ databases">
        <authorList>
            <person name="de Groot N.N."/>
        </authorList>
    </citation>
    <scope>NUCLEOTIDE SEQUENCE [LARGE SCALE GENOMIC DNA]</scope>
    <source>
        <strain evidence="13 14">DSM 19182</strain>
    </source>
</reference>
<dbReference type="EMBL" id="BJUX01000009">
    <property type="protein sequence ID" value="GEK89011.1"/>
    <property type="molecule type" value="Genomic_DNA"/>
</dbReference>
<dbReference type="Proteomes" id="UP000321425">
    <property type="component" value="Unassembled WGS sequence"/>
</dbReference>
<evidence type="ECO:0000256" key="9">
    <source>
        <dbReference type="SAM" id="Coils"/>
    </source>
</evidence>
<dbReference type="Pfam" id="PF08206">
    <property type="entry name" value="OB_RNB"/>
    <property type="match status" value="1"/>
</dbReference>
<evidence type="ECO:0000256" key="4">
    <source>
        <dbReference type="ARBA" id="ARBA00022722"/>
    </source>
</evidence>
<keyword evidence="7 8" id="KW-0694">RNA-binding</keyword>
<dbReference type="OrthoDB" id="9764149at2"/>
<feature type="coiled-coil region" evidence="9">
    <location>
        <begin position="1"/>
        <end position="29"/>
    </location>
</feature>
<dbReference type="InterPro" id="IPR003029">
    <property type="entry name" value="S1_domain"/>
</dbReference>
<evidence type="ECO:0000313" key="15">
    <source>
        <dbReference type="Proteomes" id="UP000321425"/>
    </source>
</evidence>
<dbReference type="InterPro" id="IPR013223">
    <property type="entry name" value="RNase_B_OB_dom"/>
</dbReference>
<dbReference type="PANTHER" id="PTHR23355:SF9">
    <property type="entry name" value="DIS3-LIKE EXONUCLEASE 2"/>
    <property type="match status" value="1"/>
</dbReference>
<evidence type="ECO:0000256" key="1">
    <source>
        <dbReference type="ARBA" id="ARBA00001849"/>
    </source>
</evidence>
<reference evidence="12 15" key="2">
    <citation type="submission" date="2019-07" db="EMBL/GenBank/DDBJ databases">
        <title>Whole genome shotgun sequence of Alkalibacterium putridalgicola NBRC 103243.</title>
        <authorList>
            <person name="Hosoyama A."/>
            <person name="Uohara A."/>
            <person name="Ohji S."/>
            <person name="Ichikawa N."/>
        </authorList>
    </citation>
    <scope>NUCLEOTIDE SEQUENCE [LARGE SCALE GENOMIC DNA]</scope>
    <source>
        <strain evidence="12 15">NBRC 103243</strain>
    </source>
</reference>
<keyword evidence="9" id="KW-0175">Coiled coil</keyword>
<dbReference type="InterPro" id="IPR022966">
    <property type="entry name" value="RNase_II/R_CS"/>
</dbReference>
<name>A0A1H7R061_9LACT</name>
<dbReference type="SMART" id="SM00955">
    <property type="entry name" value="RNB"/>
    <property type="match status" value="1"/>
</dbReference>
<comment type="subcellular location">
    <subcellularLocation>
        <location evidence="2 8">Cytoplasm</location>
    </subcellularLocation>
</comment>
<feature type="region of interest" description="Disordered" evidence="10">
    <location>
        <begin position="735"/>
        <end position="798"/>
    </location>
</feature>
<dbReference type="SMART" id="SM00316">
    <property type="entry name" value="S1"/>
    <property type="match status" value="1"/>
</dbReference>
<dbReference type="InterPro" id="IPR004476">
    <property type="entry name" value="RNase_II/RNase_R"/>
</dbReference>
<dbReference type="NCBIfam" id="TIGR00358">
    <property type="entry name" value="3_prime_RNase"/>
    <property type="match status" value="1"/>
</dbReference>
<evidence type="ECO:0000256" key="2">
    <source>
        <dbReference type="ARBA" id="ARBA00004496"/>
    </source>
</evidence>
<dbReference type="InterPro" id="IPR050180">
    <property type="entry name" value="RNR_Ribonuclease"/>
</dbReference>
<dbReference type="GO" id="GO:0003723">
    <property type="term" value="F:RNA binding"/>
    <property type="evidence" value="ECO:0007669"/>
    <property type="project" value="UniProtKB-UniRule"/>
</dbReference>
<gene>
    <name evidence="8" type="primary">rnr</name>
    <name evidence="12" type="synonym">vacB</name>
    <name evidence="12" type="ORF">APU01nite_10500</name>
    <name evidence="13" type="ORF">SAMN04488100_10347</name>
</gene>
<dbReference type="GO" id="GO:0006402">
    <property type="term" value="P:mRNA catabolic process"/>
    <property type="evidence" value="ECO:0007669"/>
    <property type="project" value="TreeGrafter"/>
</dbReference>
<dbReference type="STRING" id="426703.SAMN04488100_10347"/>
<organism evidence="13 14">
    <name type="scientific">Alkalibacterium putridalgicola</name>
    <dbReference type="NCBI Taxonomy" id="426703"/>
    <lineage>
        <taxon>Bacteria</taxon>
        <taxon>Bacillati</taxon>
        <taxon>Bacillota</taxon>
        <taxon>Bacilli</taxon>
        <taxon>Lactobacillales</taxon>
        <taxon>Carnobacteriaceae</taxon>
        <taxon>Alkalibacterium</taxon>
    </lineage>
</organism>
<evidence type="ECO:0000256" key="10">
    <source>
        <dbReference type="SAM" id="MobiDB-lite"/>
    </source>
</evidence>
<dbReference type="Proteomes" id="UP000198548">
    <property type="component" value="Unassembled WGS sequence"/>
</dbReference>
<evidence type="ECO:0000259" key="11">
    <source>
        <dbReference type="PROSITE" id="PS50126"/>
    </source>
</evidence>
<evidence type="ECO:0000256" key="7">
    <source>
        <dbReference type="ARBA" id="ARBA00022884"/>
    </source>
</evidence>
<dbReference type="RefSeq" id="WP_091486566.1">
    <property type="nucleotide sequence ID" value="NZ_BJUX01000009.1"/>
</dbReference>
<feature type="domain" description="S1 motif" evidence="11">
    <location>
        <begin position="651"/>
        <end position="731"/>
    </location>
</feature>
<dbReference type="PROSITE" id="PS50126">
    <property type="entry name" value="S1"/>
    <property type="match status" value="1"/>
</dbReference>
<dbReference type="InterPro" id="IPR011805">
    <property type="entry name" value="RNase_R"/>
</dbReference>
<feature type="compositionally biased region" description="Basic residues" evidence="10">
    <location>
        <begin position="747"/>
        <end position="769"/>
    </location>
</feature>
<dbReference type="EMBL" id="FOBL01000003">
    <property type="protein sequence ID" value="SEL53489.1"/>
    <property type="molecule type" value="Genomic_DNA"/>
</dbReference>
<comment type="similarity">
    <text evidence="8">Belongs to the RNR ribonuclease family. RNase R subfamily.</text>
</comment>
<dbReference type="InterPro" id="IPR011129">
    <property type="entry name" value="CSD"/>
</dbReference>
<sequence length="798" mass="91025">MSKEKDKDLKEEQERKELKKNIISFMKEQNEEALEVNEISEGLNRSGAKDFKKLVKAIAELEREDKVVLLQSGKFKLKEGSTAMTGRFSGTDRGFGFVTIEEYEQDIFIPPNATKSALNGDIVKVKVTQEALPHKDKGPAGEVIEIVERGTEHVFGEFHPYNDEEVKEKDLYGYVKPKNQKMPDLIVEIETKGLRPVDGSIVQVEVTDFAHEGETNHLRGIVTKTLGHKDEPGIEILTVVHKYDIPSEFPKAVTDEAEEVPDTISDDDLKGRKDLREEVIITIDGADAKDLDDAIQVKRLENGNYYLGVHIADVSHYVTENSPMDDEAFERGTSVYLTDRVIPMLPQRLSNGICSLHPDVDRLTLSCEMEIDQSGEVVDYTISPSVINNHYRMTYQAVNEILEEDDQERKEEYKEIVPMLKEMETLHNILEEKRVRRGSIDFDTREAKIQVDPTGFPVDILLRERGVGERLIESFMLSANETVSEHYAKQDLPILYRVHDKPDEGKMQRFIEFVSGFGINVKALKDSISPKKLQDILDKVDGTPEEGVISMLLLRSMQQAKYDVVPIGHYGLAAEYYSHFTSPIRRYPDLILHRLIHYYDEVGKGQKAKSRWNAKLPEIAERSSMTERRAVDAERETDEMKKAEYMSTKIGEKFEGVITSVTGFGLFVQLPNSVEGLVHISNMNDDYYEFNERELLLIGQRTGNTFRIGQSVEVLVTKADKETYEIDFELVEDEEAKAKREKDKKEKKARKSRKDGKGDKKKRFRKGKSKKDDGKKGPDGKKGSKGHRGRRKTKKPKK</sequence>
<feature type="compositionally biased region" description="Basic residues" evidence="10">
    <location>
        <begin position="783"/>
        <end position="798"/>
    </location>
</feature>
<dbReference type="PANTHER" id="PTHR23355">
    <property type="entry name" value="RIBONUCLEASE"/>
    <property type="match status" value="1"/>
</dbReference>
<keyword evidence="5 8" id="KW-0378">Hydrolase</keyword>
<dbReference type="PROSITE" id="PS01175">
    <property type="entry name" value="RIBONUCLEASE_II"/>
    <property type="match status" value="1"/>
</dbReference>